<dbReference type="Proteomes" id="UP000693946">
    <property type="component" value="Linkage Group LG2"/>
</dbReference>
<accession>A0AAV6RB45</accession>
<keyword evidence="4" id="KW-1185">Reference proteome</keyword>
<evidence type="ECO:0000256" key="1">
    <source>
        <dbReference type="SAM" id="MobiDB-lite"/>
    </source>
</evidence>
<evidence type="ECO:0008006" key="5">
    <source>
        <dbReference type="Google" id="ProtNLM"/>
    </source>
</evidence>
<protein>
    <recommendedName>
        <fullName evidence="5">Transmembrane protein</fullName>
    </recommendedName>
</protein>
<gene>
    <name evidence="3" type="ORF">JOB18_009921</name>
</gene>
<keyword evidence="2" id="KW-0472">Membrane</keyword>
<dbReference type="AlphaFoldDB" id="A0AAV6RB45"/>
<evidence type="ECO:0000256" key="2">
    <source>
        <dbReference type="SAM" id="Phobius"/>
    </source>
</evidence>
<organism evidence="3 4">
    <name type="scientific">Solea senegalensis</name>
    <name type="common">Senegalese sole</name>
    <dbReference type="NCBI Taxonomy" id="28829"/>
    <lineage>
        <taxon>Eukaryota</taxon>
        <taxon>Metazoa</taxon>
        <taxon>Chordata</taxon>
        <taxon>Craniata</taxon>
        <taxon>Vertebrata</taxon>
        <taxon>Euteleostomi</taxon>
        <taxon>Actinopterygii</taxon>
        <taxon>Neopterygii</taxon>
        <taxon>Teleostei</taxon>
        <taxon>Neoteleostei</taxon>
        <taxon>Acanthomorphata</taxon>
        <taxon>Carangaria</taxon>
        <taxon>Pleuronectiformes</taxon>
        <taxon>Pleuronectoidei</taxon>
        <taxon>Soleidae</taxon>
        <taxon>Solea</taxon>
    </lineage>
</organism>
<evidence type="ECO:0000313" key="3">
    <source>
        <dbReference type="EMBL" id="KAG7501928.1"/>
    </source>
</evidence>
<keyword evidence="2" id="KW-1133">Transmembrane helix</keyword>
<keyword evidence="2" id="KW-0812">Transmembrane</keyword>
<feature type="transmembrane region" description="Helical" evidence="2">
    <location>
        <begin position="31"/>
        <end position="51"/>
    </location>
</feature>
<evidence type="ECO:0000313" key="4">
    <source>
        <dbReference type="Proteomes" id="UP000693946"/>
    </source>
</evidence>
<proteinExistence type="predicted"/>
<feature type="region of interest" description="Disordered" evidence="1">
    <location>
        <begin position="61"/>
        <end position="85"/>
    </location>
</feature>
<dbReference type="EMBL" id="JAGKHQ010000012">
    <property type="protein sequence ID" value="KAG7501928.1"/>
    <property type="molecule type" value="Genomic_DNA"/>
</dbReference>
<reference evidence="3 4" key="1">
    <citation type="journal article" date="2021" name="Sci. Rep.">
        <title>Chromosome anchoring in Senegalese sole (Solea senegalensis) reveals sex-associated markers and genome rearrangements in flatfish.</title>
        <authorList>
            <person name="Guerrero-Cozar I."/>
            <person name="Gomez-Garrido J."/>
            <person name="Berbel C."/>
            <person name="Martinez-Blanch J.F."/>
            <person name="Alioto T."/>
            <person name="Claros M.G."/>
            <person name="Gagnaire P.A."/>
            <person name="Manchado M."/>
        </authorList>
    </citation>
    <scope>NUCLEOTIDE SEQUENCE [LARGE SCALE GENOMIC DNA]</scope>
    <source>
        <strain evidence="3">Sse05_10M</strain>
    </source>
</reference>
<comment type="caution">
    <text evidence="3">The sequence shown here is derived from an EMBL/GenBank/DDBJ whole genome shotgun (WGS) entry which is preliminary data.</text>
</comment>
<sequence length="112" mass="13041">MFKKEKKKKICIYKVPQLKSGIHQLARVMSFIMYFYLLFLFLLCGCVSQYLRRMNLKVGGKKPRWDPVPPDEQTQTKVTSNTPDVSPFYSTSLRHTQECELKPPPLIFPPSS</sequence>
<name>A0AAV6RB45_SOLSE</name>
<feature type="compositionally biased region" description="Polar residues" evidence="1">
    <location>
        <begin position="72"/>
        <end position="85"/>
    </location>
</feature>